<feature type="transmembrane region" description="Helical" evidence="1">
    <location>
        <begin position="67"/>
        <end position="96"/>
    </location>
</feature>
<comment type="caution">
    <text evidence="2">The sequence shown here is derived from an EMBL/GenBank/DDBJ whole genome shotgun (WGS) entry which is preliminary data.</text>
</comment>
<keyword evidence="1" id="KW-0812">Transmembrane</keyword>
<dbReference type="EMBL" id="WPCU01000010">
    <property type="protein sequence ID" value="MVA77144.1"/>
    <property type="molecule type" value="Genomic_DNA"/>
</dbReference>
<protein>
    <submittedName>
        <fullName evidence="2">AzlD domain-containing protein</fullName>
    </submittedName>
</protein>
<evidence type="ECO:0000256" key="1">
    <source>
        <dbReference type="SAM" id="Phobius"/>
    </source>
</evidence>
<keyword evidence="1" id="KW-0472">Membrane</keyword>
<reference evidence="2 3" key="1">
    <citation type="submission" date="2019-12" db="EMBL/GenBank/DDBJ databases">
        <title>Auraticoccus cholistani sp. nov., an actinomycete isolated from soil of Cholistan desert.</title>
        <authorList>
            <person name="Cheema M.T."/>
        </authorList>
    </citation>
    <scope>NUCLEOTIDE SEQUENCE [LARGE SCALE GENOMIC DNA]</scope>
    <source>
        <strain evidence="2 3">F435</strain>
    </source>
</reference>
<sequence length="103" mass="10648">MNLWAWVLVACVTAFATKLVGWLLPAEKLQRPWLLQAAGTLTVGLLASLTVMNAVAAGQELRPDARLLALAAAAVALLLRAPFLVVVLAGAVAAALGRLLGLP</sequence>
<dbReference type="AlphaFoldDB" id="A0A6A9UZ16"/>
<dbReference type="Pfam" id="PF05437">
    <property type="entry name" value="AzlD"/>
    <property type="match status" value="1"/>
</dbReference>
<evidence type="ECO:0000313" key="3">
    <source>
        <dbReference type="Proteomes" id="UP000435304"/>
    </source>
</evidence>
<dbReference type="InterPro" id="IPR008407">
    <property type="entry name" value="Brnchd-chn_aa_trnsp_AzlD"/>
</dbReference>
<dbReference type="RefSeq" id="WP_331714855.1">
    <property type="nucleotide sequence ID" value="NZ_WPCU01000010.1"/>
</dbReference>
<feature type="transmembrane region" description="Helical" evidence="1">
    <location>
        <begin position="32"/>
        <end position="55"/>
    </location>
</feature>
<proteinExistence type="predicted"/>
<keyword evidence="1" id="KW-1133">Transmembrane helix</keyword>
<dbReference type="Proteomes" id="UP000435304">
    <property type="component" value="Unassembled WGS sequence"/>
</dbReference>
<name>A0A6A9UZ16_9ACTN</name>
<organism evidence="2 3">
    <name type="scientific">Auraticoccus cholistanensis</name>
    <dbReference type="NCBI Taxonomy" id="2656650"/>
    <lineage>
        <taxon>Bacteria</taxon>
        <taxon>Bacillati</taxon>
        <taxon>Actinomycetota</taxon>
        <taxon>Actinomycetes</taxon>
        <taxon>Propionibacteriales</taxon>
        <taxon>Propionibacteriaceae</taxon>
        <taxon>Auraticoccus</taxon>
    </lineage>
</organism>
<gene>
    <name evidence="2" type="ORF">GC722_14070</name>
</gene>
<evidence type="ECO:0000313" key="2">
    <source>
        <dbReference type="EMBL" id="MVA77144.1"/>
    </source>
</evidence>
<keyword evidence="3" id="KW-1185">Reference proteome</keyword>
<accession>A0A6A9UZ16</accession>